<name>A0A6S6TXB4_9BACT</name>
<evidence type="ECO:0000259" key="2">
    <source>
        <dbReference type="SMART" id="SM00849"/>
    </source>
</evidence>
<comment type="similarity">
    <text evidence="1">Belongs to the metallo-beta-lactamase superfamily. Class-B beta-lactamase family.</text>
</comment>
<dbReference type="AlphaFoldDB" id="A0A6S6TXB4"/>
<dbReference type="Gene3D" id="3.60.15.10">
    <property type="entry name" value="Ribonuclease Z/Hydroxyacylglutathione hydrolase-like"/>
    <property type="match status" value="1"/>
</dbReference>
<dbReference type="EMBL" id="CACVAP010000098">
    <property type="protein sequence ID" value="CAA6821380.1"/>
    <property type="molecule type" value="Genomic_DNA"/>
</dbReference>
<gene>
    <name evidence="3" type="ORF">HELGO_WM63014</name>
</gene>
<dbReference type="SMART" id="SM00849">
    <property type="entry name" value="Lactamase_B"/>
    <property type="match status" value="1"/>
</dbReference>
<dbReference type="Gene3D" id="3.40.30.10">
    <property type="entry name" value="Glutaredoxin"/>
    <property type="match status" value="1"/>
</dbReference>
<dbReference type="Pfam" id="PF13098">
    <property type="entry name" value="Thioredoxin_2"/>
    <property type="match status" value="1"/>
</dbReference>
<dbReference type="InterPro" id="IPR036249">
    <property type="entry name" value="Thioredoxin-like_sf"/>
</dbReference>
<dbReference type="InterPro" id="IPR050855">
    <property type="entry name" value="NDM-1-like"/>
</dbReference>
<dbReference type="CDD" id="cd16282">
    <property type="entry name" value="metallo-hydrolase-like_MBL-fold"/>
    <property type="match status" value="1"/>
</dbReference>
<dbReference type="GO" id="GO:0017001">
    <property type="term" value="P:antibiotic catabolic process"/>
    <property type="evidence" value="ECO:0007669"/>
    <property type="project" value="UniProtKB-ARBA"/>
</dbReference>
<sequence>MRYVIVFFFSSVYLFAFNYHLKPYKISDGIHCFFGIPSQVSNLNGGNMINSCYVETRDGYVVIDSGPTYSYAQEAYAVMKKKNNLPVKYVINTSWDEVHVLGNEFYKEMGAQLVGPKGYKKNIEGKDELFLKKKLTQDALINTRVVSLDTYVENELKLKFTNMEIVIQSLRDDNHLYVYIEDKEIVFAGDLIFNNRITPIKYTRSITKWLKDIDKLSNLKWQDVISSHGYMSRRSALENTKNYLALLKKEVLAGIEDGLSKEEIIEKVKLLSFSEDRLYDIWHPRNVASAYEELKNSLPKKKDITDEMSIIESRMLIELEKSKFKEPSVIPPKLEPQSKKIVEPLSHKQIEHKVPRLQYKSFESAINIASEKKKIVLIKVRSTVCKYCDQLERVISKNIKVKKILNKYFELVEINVDHETLPMNLSVRSTPTLIFIEPSNQKVLMQLAGIRALGELLEVLNEAVVDGHNDGYLRP</sequence>
<proteinExistence type="inferred from homology"/>
<dbReference type="Pfam" id="PF00753">
    <property type="entry name" value="Lactamase_B"/>
    <property type="match status" value="1"/>
</dbReference>
<feature type="domain" description="Metallo-beta-lactamase" evidence="2">
    <location>
        <begin position="48"/>
        <end position="228"/>
    </location>
</feature>
<evidence type="ECO:0000256" key="1">
    <source>
        <dbReference type="ARBA" id="ARBA00005250"/>
    </source>
</evidence>
<protein>
    <submittedName>
        <fullName evidence="3">Beta-lactamase-like</fullName>
    </submittedName>
</protein>
<accession>A0A6S6TXB4</accession>
<dbReference type="PANTHER" id="PTHR42951:SF4">
    <property type="entry name" value="ACYL-COENZYME A THIOESTERASE MBLAC2"/>
    <property type="match status" value="1"/>
</dbReference>
<dbReference type="PANTHER" id="PTHR42951">
    <property type="entry name" value="METALLO-BETA-LACTAMASE DOMAIN-CONTAINING"/>
    <property type="match status" value="1"/>
</dbReference>
<organism evidence="3">
    <name type="scientific">uncultured Sulfurovum sp</name>
    <dbReference type="NCBI Taxonomy" id="269237"/>
    <lineage>
        <taxon>Bacteria</taxon>
        <taxon>Pseudomonadati</taxon>
        <taxon>Campylobacterota</taxon>
        <taxon>Epsilonproteobacteria</taxon>
        <taxon>Campylobacterales</taxon>
        <taxon>Sulfurovaceae</taxon>
        <taxon>Sulfurovum</taxon>
        <taxon>environmental samples</taxon>
    </lineage>
</organism>
<dbReference type="InterPro" id="IPR036866">
    <property type="entry name" value="RibonucZ/Hydroxyglut_hydro"/>
</dbReference>
<evidence type="ECO:0000313" key="3">
    <source>
        <dbReference type="EMBL" id="CAA6821380.1"/>
    </source>
</evidence>
<dbReference type="InterPro" id="IPR001279">
    <property type="entry name" value="Metallo-B-lactamas"/>
</dbReference>
<dbReference type="InterPro" id="IPR012336">
    <property type="entry name" value="Thioredoxin-like_fold"/>
</dbReference>
<dbReference type="SUPFAM" id="SSF52833">
    <property type="entry name" value="Thioredoxin-like"/>
    <property type="match status" value="1"/>
</dbReference>
<dbReference type="SUPFAM" id="SSF56281">
    <property type="entry name" value="Metallo-hydrolase/oxidoreductase"/>
    <property type="match status" value="1"/>
</dbReference>
<reference evidence="3" key="1">
    <citation type="submission" date="2020-01" db="EMBL/GenBank/DDBJ databases">
        <authorList>
            <person name="Meier V. D."/>
            <person name="Meier V D."/>
        </authorList>
    </citation>
    <scope>NUCLEOTIDE SEQUENCE</scope>
    <source>
        <strain evidence="3">HLG_WM_MAG_06</strain>
    </source>
</reference>